<name>A0AAN7QZH1_TRANT</name>
<dbReference type="Proteomes" id="UP001346149">
    <property type="component" value="Unassembled WGS sequence"/>
</dbReference>
<protein>
    <submittedName>
        <fullName evidence="1">Uncharacterized protein</fullName>
    </submittedName>
</protein>
<sequence length="100" mass="11689">MALRHSGVRSRQLFENLQDFLFLPIFFRLQQRPDSHHFAIEFCNPWNKEQISTKQISCSKSTIQGDFLNLTWCHGAIEKDGLWEGYSCREPGEQGDETLK</sequence>
<proteinExistence type="predicted"/>
<accession>A0AAN7QZH1</accession>
<comment type="caution">
    <text evidence="1">The sequence shown here is derived from an EMBL/GenBank/DDBJ whole genome shotgun (WGS) entry which is preliminary data.</text>
</comment>
<dbReference type="AlphaFoldDB" id="A0AAN7QZH1"/>
<organism evidence="1 2">
    <name type="scientific">Trapa natans</name>
    <name type="common">Water chestnut</name>
    <dbReference type="NCBI Taxonomy" id="22666"/>
    <lineage>
        <taxon>Eukaryota</taxon>
        <taxon>Viridiplantae</taxon>
        <taxon>Streptophyta</taxon>
        <taxon>Embryophyta</taxon>
        <taxon>Tracheophyta</taxon>
        <taxon>Spermatophyta</taxon>
        <taxon>Magnoliopsida</taxon>
        <taxon>eudicotyledons</taxon>
        <taxon>Gunneridae</taxon>
        <taxon>Pentapetalae</taxon>
        <taxon>rosids</taxon>
        <taxon>malvids</taxon>
        <taxon>Myrtales</taxon>
        <taxon>Lythraceae</taxon>
        <taxon>Trapa</taxon>
    </lineage>
</organism>
<reference evidence="1 2" key="1">
    <citation type="journal article" date="2023" name="Hortic Res">
        <title>Pangenome of water caltrop reveals structural variations and asymmetric subgenome divergence after allopolyploidization.</title>
        <authorList>
            <person name="Zhang X."/>
            <person name="Chen Y."/>
            <person name="Wang L."/>
            <person name="Yuan Y."/>
            <person name="Fang M."/>
            <person name="Shi L."/>
            <person name="Lu R."/>
            <person name="Comes H.P."/>
            <person name="Ma Y."/>
            <person name="Chen Y."/>
            <person name="Huang G."/>
            <person name="Zhou Y."/>
            <person name="Zheng Z."/>
            <person name="Qiu Y."/>
        </authorList>
    </citation>
    <scope>NUCLEOTIDE SEQUENCE [LARGE SCALE GENOMIC DNA]</scope>
    <source>
        <strain evidence="1">F231</strain>
    </source>
</reference>
<keyword evidence="2" id="KW-1185">Reference proteome</keyword>
<evidence type="ECO:0000313" key="1">
    <source>
        <dbReference type="EMBL" id="KAK4782356.1"/>
    </source>
</evidence>
<gene>
    <name evidence="1" type="ORF">SAY86_016458</name>
</gene>
<evidence type="ECO:0000313" key="2">
    <source>
        <dbReference type="Proteomes" id="UP001346149"/>
    </source>
</evidence>
<dbReference type="EMBL" id="JAXQNO010000016">
    <property type="protein sequence ID" value="KAK4782356.1"/>
    <property type="molecule type" value="Genomic_DNA"/>
</dbReference>